<dbReference type="GeneID" id="112681738"/>
<gene>
    <name evidence="2" type="primary">LOC112681738</name>
</gene>
<dbReference type="SUPFAM" id="SSF48097">
    <property type="entry name" value="Regulator of G-protein signaling, RGS"/>
    <property type="match status" value="1"/>
</dbReference>
<evidence type="ECO:0000313" key="2">
    <source>
        <dbReference type="RefSeq" id="XP_025407823.1"/>
    </source>
</evidence>
<dbReference type="InterPro" id="IPR044926">
    <property type="entry name" value="RGS_subdomain_2"/>
</dbReference>
<dbReference type="AlphaFoldDB" id="A0A8B8FAJ8"/>
<dbReference type="InterPro" id="IPR024066">
    <property type="entry name" value="RGS_subdom1/3"/>
</dbReference>
<dbReference type="PROSITE" id="PS51257">
    <property type="entry name" value="PROKAR_LIPOPROTEIN"/>
    <property type="match status" value="1"/>
</dbReference>
<protein>
    <submittedName>
        <fullName evidence="2">Uncharacterized protein LOC112681738 isoform X1</fullName>
    </submittedName>
</protein>
<dbReference type="RefSeq" id="XP_025407823.1">
    <property type="nucleotide sequence ID" value="XM_025552038.1"/>
</dbReference>
<accession>A0A8B8FAJ8</accession>
<dbReference type="Gene3D" id="1.10.167.10">
    <property type="entry name" value="Regulator of G-protein Signalling 4, domain 2"/>
    <property type="match status" value="1"/>
</dbReference>
<organism evidence="1 2">
    <name type="scientific">Sipha flava</name>
    <name type="common">yellow sugarcane aphid</name>
    <dbReference type="NCBI Taxonomy" id="143950"/>
    <lineage>
        <taxon>Eukaryota</taxon>
        <taxon>Metazoa</taxon>
        <taxon>Ecdysozoa</taxon>
        <taxon>Arthropoda</taxon>
        <taxon>Hexapoda</taxon>
        <taxon>Insecta</taxon>
        <taxon>Pterygota</taxon>
        <taxon>Neoptera</taxon>
        <taxon>Paraneoptera</taxon>
        <taxon>Hemiptera</taxon>
        <taxon>Sternorrhyncha</taxon>
        <taxon>Aphidomorpha</taxon>
        <taxon>Aphidoidea</taxon>
        <taxon>Aphididae</taxon>
        <taxon>Sipha</taxon>
    </lineage>
</organism>
<proteinExistence type="predicted"/>
<dbReference type="OrthoDB" id="6596404at2759"/>
<sequence length="168" mass="19610">MKIMHSLYLIDNCTINSVIMSCVPCGDPCNSVSKDDLDRWTNSLKNVLANQTALKMFEDYLHLCKLDSADILELWKMCDRLLRYVHHKKIENESSKINEDYDAIIECAGDVEGLTGHQLRRLEETKNRGPKKIISRVEKLRQTAYELMQHDYGLFRKKLLKDHKIVKK</sequence>
<dbReference type="Gene3D" id="1.10.196.10">
    <property type="match status" value="1"/>
</dbReference>
<evidence type="ECO:0000313" key="1">
    <source>
        <dbReference type="Proteomes" id="UP000694846"/>
    </source>
</evidence>
<keyword evidence="1" id="KW-1185">Reference proteome</keyword>
<dbReference type="Proteomes" id="UP000694846">
    <property type="component" value="Unplaced"/>
</dbReference>
<reference evidence="2" key="1">
    <citation type="submission" date="2025-08" db="UniProtKB">
        <authorList>
            <consortium name="RefSeq"/>
        </authorList>
    </citation>
    <scope>IDENTIFICATION</scope>
    <source>
        <tissue evidence="2">Whole body</tissue>
    </source>
</reference>
<dbReference type="InterPro" id="IPR036305">
    <property type="entry name" value="RGS_sf"/>
</dbReference>
<name>A0A8B8FAJ8_9HEMI</name>